<keyword evidence="1" id="KW-1133">Transmembrane helix</keyword>
<keyword evidence="1" id="KW-0812">Transmembrane</keyword>
<keyword evidence="1" id="KW-0472">Membrane</keyword>
<proteinExistence type="predicted"/>
<feature type="transmembrane region" description="Helical" evidence="1">
    <location>
        <begin position="20"/>
        <end position="41"/>
    </location>
</feature>
<evidence type="ECO:0000313" key="3">
    <source>
        <dbReference type="Proteomes" id="UP001596044"/>
    </source>
</evidence>
<keyword evidence="3" id="KW-1185">Reference proteome</keyword>
<dbReference type="EMBL" id="JBHSMJ010000004">
    <property type="protein sequence ID" value="MFC5446839.1"/>
    <property type="molecule type" value="Genomic_DNA"/>
</dbReference>
<organism evidence="2 3">
    <name type="scientific">Paenibacillus aestuarii</name>
    <dbReference type="NCBI Taxonomy" id="516965"/>
    <lineage>
        <taxon>Bacteria</taxon>
        <taxon>Bacillati</taxon>
        <taxon>Bacillota</taxon>
        <taxon>Bacilli</taxon>
        <taxon>Bacillales</taxon>
        <taxon>Paenibacillaceae</taxon>
        <taxon>Paenibacillus</taxon>
    </lineage>
</organism>
<evidence type="ECO:0000313" key="2">
    <source>
        <dbReference type="EMBL" id="MFC5446839.1"/>
    </source>
</evidence>
<gene>
    <name evidence="2" type="ORF">ACFPOG_01070</name>
</gene>
<dbReference type="Proteomes" id="UP001596044">
    <property type="component" value="Unassembled WGS sequence"/>
</dbReference>
<dbReference type="RefSeq" id="WP_270880466.1">
    <property type="nucleotide sequence ID" value="NZ_JAQFVF010000033.1"/>
</dbReference>
<accession>A0ABW0K0E7</accession>
<comment type="caution">
    <text evidence="2">The sequence shown here is derived from an EMBL/GenBank/DDBJ whole genome shotgun (WGS) entry which is preliminary data.</text>
</comment>
<name>A0ABW0K0E7_9BACL</name>
<sequence>MIDHEDAYQEDNLSVGKGLIVGVVFGSLIWAAIIAAIVYILY</sequence>
<protein>
    <submittedName>
        <fullName evidence="2">Uncharacterized protein</fullName>
    </submittedName>
</protein>
<evidence type="ECO:0000256" key="1">
    <source>
        <dbReference type="SAM" id="Phobius"/>
    </source>
</evidence>
<reference evidence="3" key="1">
    <citation type="journal article" date="2019" name="Int. J. Syst. Evol. Microbiol.">
        <title>The Global Catalogue of Microorganisms (GCM) 10K type strain sequencing project: providing services to taxonomists for standard genome sequencing and annotation.</title>
        <authorList>
            <consortium name="The Broad Institute Genomics Platform"/>
            <consortium name="The Broad Institute Genome Sequencing Center for Infectious Disease"/>
            <person name="Wu L."/>
            <person name="Ma J."/>
        </authorList>
    </citation>
    <scope>NUCLEOTIDE SEQUENCE [LARGE SCALE GENOMIC DNA]</scope>
    <source>
        <strain evidence="3">KACC 11904</strain>
    </source>
</reference>